<evidence type="ECO:0000313" key="2">
    <source>
        <dbReference type="EMBL" id="ARF53609.1"/>
    </source>
</evidence>
<dbReference type="STRING" id="553510.B1H19_04940"/>
<sequence length="63" mass="6016">MTASATSHEGDGVGALRTEEPGGGRGGVGGDVGTGDGREGAPDVGAAVFDGPSEALHALQQEP</sequence>
<accession>A0A1V0TL13</accession>
<dbReference type="EMBL" id="CP020569">
    <property type="protein sequence ID" value="ARF53609.1"/>
    <property type="molecule type" value="Genomic_DNA"/>
</dbReference>
<feature type="compositionally biased region" description="Gly residues" evidence="1">
    <location>
        <begin position="23"/>
        <end position="35"/>
    </location>
</feature>
<reference evidence="2 3" key="1">
    <citation type="submission" date="2017-04" db="EMBL/GenBank/DDBJ databases">
        <title>Complete Genome Sequence of Streptomyces gilvosporeus F607, a Capable Producer of Natamycin.</title>
        <authorList>
            <person name="Zong G."/>
            <person name="Zhong C."/>
            <person name="Fu J."/>
            <person name="Qin R."/>
            <person name="Cao G."/>
        </authorList>
    </citation>
    <scope>NUCLEOTIDE SEQUENCE [LARGE SCALE GENOMIC DNA]</scope>
    <source>
        <strain evidence="2 3">F607</strain>
    </source>
</reference>
<keyword evidence="3" id="KW-1185">Reference proteome</keyword>
<gene>
    <name evidence="2" type="ORF">B1H19_04940</name>
</gene>
<feature type="region of interest" description="Disordered" evidence="1">
    <location>
        <begin position="1"/>
        <end position="63"/>
    </location>
</feature>
<name>A0A1V0TL13_9ACTN</name>
<dbReference type="Proteomes" id="UP000192726">
    <property type="component" value="Chromosome"/>
</dbReference>
<dbReference type="KEGG" id="sgv:B1H19_04940"/>
<organism evidence="2 3">
    <name type="scientific">Streptomyces gilvosporeus</name>
    <dbReference type="NCBI Taxonomy" id="553510"/>
    <lineage>
        <taxon>Bacteria</taxon>
        <taxon>Bacillati</taxon>
        <taxon>Actinomycetota</taxon>
        <taxon>Actinomycetes</taxon>
        <taxon>Kitasatosporales</taxon>
        <taxon>Streptomycetaceae</taxon>
        <taxon>Streptomyces</taxon>
    </lineage>
</organism>
<dbReference type="AlphaFoldDB" id="A0A1V0TL13"/>
<evidence type="ECO:0000256" key="1">
    <source>
        <dbReference type="SAM" id="MobiDB-lite"/>
    </source>
</evidence>
<evidence type="ECO:0000313" key="3">
    <source>
        <dbReference type="Proteomes" id="UP000192726"/>
    </source>
</evidence>
<proteinExistence type="predicted"/>
<protein>
    <submittedName>
        <fullName evidence="2">Uncharacterized protein</fullName>
    </submittedName>
</protein>